<reference evidence="2" key="1">
    <citation type="journal article" date="2020" name="mSystems">
        <title>Genome- and Community-Level Interaction Insights into Carbon Utilization and Element Cycling Functions of Hydrothermarchaeota in Hydrothermal Sediment.</title>
        <authorList>
            <person name="Zhou Z."/>
            <person name="Liu Y."/>
            <person name="Xu W."/>
            <person name="Pan J."/>
            <person name="Luo Z.H."/>
            <person name="Li M."/>
        </authorList>
    </citation>
    <scope>NUCLEOTIDE SEQUENCE [LARGE SCALE GENOMIC DNA]</scope>
    <source>
        <strain evidence="2">SpSt-114</strain>
    </source>
</reference>
<sequence length="93" mass="10695">MFGTCRGFTLIEVLIALSVLVITFSVLFELLLSARKDYELAKSLYQDMSLLNNKILENRLEGVQVRERELKDYPGIKEVELSYGSAVLYLFKK</sequence>
<dbReference type="Pfam" id="PF07963">
    <property type="entry name" value="N_methyl"/>
    <property type="match status" value="1"/>
</dbReference>
<proteinExistence type="predicted"/>
<accession>A0A7C5X3P9</accession>
<evidence type="ECO:0000313" key="2">
    <source>
        <dbReference type="EMBL" id="HHO74377.1"/>
    </source>
</evidence>
<dbReference type="NCBIfam" id="TIGR02532">
    <property type="entry name" value="IV_pilin_GFxxxE"/>
    <property type="match status" value="1"/>
</dbReference>
<dbReference type="EMBL" id="DSAC01000089">
    <property type="protein sequence ID" value="HHO74377.1"/>
    <property type="molecule type" value="Genomic_DNA"/>
</dbReference>
<comment type="caution">
    <text evidence="2">The sequence shown here is derived from an EMBL/GenBank/DDBJ whole genome shotgun (WGS) entry which is preliminary data.</text>
</comment>
<organism evidence="2">
    <name type="scientific">Thermocrinis ruber</name>
    <dbReference type="NCBI Taxonomy" id="75906"/>
    <lineage>
        <taxon>Bacteria</taxon>
        <taxon>Pseudomonadati</taxon>
        <taxon>Aquificota</taxon>
        <taxon>Aquificia</taxon>
        <taxon>Aquificales</taxon>
        <taxon>Aquificaceae</taxon>
        <taxon>Thermocrinis</taxon>
    </lineage>
</organism>
<gene>
    <name evidence="2" type="ORF">ENN04_07090</name>
</gene>
<keyword evidence="1" id="KW-1133">Transmembrane helix</keyword>
<name>A0A7C5X3P9_9AQUI</name>
<dbReference type="AlphaFoldDB" id="A0A7C5X3P9"/>
<evidence type="ECO:0000256" key="1">
    <source>
        <dbReference type="SAM" id="Phobius"/>
    </source>
</evidence>
<dbReference type="InterPro" id="IPR012902">
    <property type="entry name" value="N_methyl_site"/>
</dbReference>
<keyword evidence="1" id="KW-0812">Transmembrane</keyword>
<keyword evidence="1" id="KW-0472">Membrane</keyword>
<protein>
    <submittedName>
        <fullName evidence="2">Type II secretion system protein</fullName>
    </submittedName>
</protein>
<feature type="transmembrane region" description="Helical" evidence="1">
    <location>
        <begin position="13"/>
        <end position="32"/>
    </location>
</feature>